<evidence type="ECO:0000313" key="3">
    <source>
        <dbReference type="WBParaSite" id="Pan_g10850.t1"/>
    </source>
</evidence>
<organism evidence="2 3">
    <name type="scientific">Panagrellus redivivus</name>
    <name type="common">Microworm</name>
    <dbReference type="NCBI Taxonomy" id="6233"/>
    <lineage>
        <taxon>Eukaryota</taxon>
        <taxon>Metazoa</taxon>
        <taxon>Ecdysozoa</taxon>
        <taxon>Nematoda</taxon>
        <taxon>Chromadorea</taxon>
        <taxon>Rhabditida</taxon>
        <taxon>Tylenchina</taxon>
        <taxon>Panagrolaimomorpha</taxon>
        <taxon>Panagrolaimoidea</taxon>
        <taxon>Panagrolaimidae</taxon>
        <taxon>Panagrellus</taxon>
    </lineage>
</organism>
<keyword evidence="1" id="KW-1133">Transmembrane helix</keyword>
<dbReference type="WBParaSite" id="Pan_g10850.t1">
    <property type="protein sequence ID" value="Pan_g10850.t1"/>
    <property type="gene ID" value="Pan_g10850"/>
</dbReference>
<dbReference type="AlphaFoldDB" id="A0A7E4UNF1"/>
<reference evidence="2" key="1">
    <citation type="journal article" date="2013" name="Genetics">
        <title>The draft genome and transcriptome of Panagrellus redivivus are shaped by the harsh demands of a free-living lifestyle.</title>
        <authorList>
            <person name="Srinivasan J."/>
            <person name="Dillman A.R."/>
            <person name="Macchietto M.G."/>
            <person name="Heikkinen L."/>
            <person name="Lakso M."/>
            <person name="Fracchia K.M."/>
            <person name="Antoshechkin I."/>
            <person name="Mortazavi A."/>
            <person name="Wong G."/>
            <person name="Sternberg P.W."/>
        </authorList>
    </citation>
    <scope>NUCLEOTIDE SEQUENCE [LARGE SCALE GENOMIC DNA]</scope>
    <source>
        <strain evidence="2">MT8872</strain>
    </source>
</reference>
<feature type="transmembrane region" description="Helical" evidence="1">
    <location>
        <begin position="53"/>
        <end position="79"/>
    </location>
</feature>
<keyword evidence="1" id="KW-0472">Membrane</keyword>
<evidence type="ECO:0000313" key="2">
    <source>
        <dbReference type="Proteomes" id="UP000492821"/>
    </source>
</evidence>
<dbReference type="Proteomes" id="UP000492821">
    <property type="component" value="Unassembled WGS sequence"/>
</dbReference>
<protein>
    <submittedName>
        <fullName evidence="3">Transmembrane protein</fullName>
    </submittedName>
</protein>
<evidence type="ECO:0000256" key="1">
    <source>
        <dbReference type="SAM" id="Phobius"/>
    </source>
</evidence>
<sequence length="120" mass="13794">MLNPWMSLKGWLTSDVFNQTQFRVFFKKQKQLVSVAFLHLHSTDSPNMYKCVLLVYIVFSPATAFIIECVGGVVGLFGLKFIAKCCLWFAFGQCQRQHSHSVGNLQVKSESCLRRLKMRK</sequence>
<proteinExistence type="predicted"/>
<reference evidence="3" key="2">
    <citation type="submission" date="2020-10" db="UniProtKB">
        <authorList>
            <consortium name="WormBaseParasite"/>
        </authorList>
    </citation>
    <scope>IDENTIFICATION</scope>
</reference>
<accession>A0A7E4UNF1</accession>
<keyword evidence="1" id="KW-0812">Transmembrane</keyword>
<name>A0A7E4UNF1_PANRE</name>
<keyword evidence="2" id="KW-1185">Reference proteome</keyword>